<dbReference type="EMBL" id="GG697386">
    <property type="protein sequence ID" value="EFQ34962.1"/>
    <property type="molecule type" value="Genomic_DNA"/>
</dbReference>
<dbReference type="RefSeq" id="XP_008098982.1">
    <property type="nucleotide sequence ID" value="XM_008100791.1"/>
</dbReference>
<accession>E3QVS4</accession>
<evidence type="ECO:0000313" key="3">
    <source>
        <dbReference type="Proteomes" id="UP000008782"/>
    </source>
</evidence>
<dbReference type="OrthoDB" id="4837065at2759"/>
<organism evidence="3">
    <name type="scientific">Colletotrichum graminicola (strain M1.001 / M2 / FGSC 10212)</name>
    <name type="common">Maize anthracnose fungus</name>
    <name type="synonym">Glomerella graminicola</name>
    <dbReference type="NCBI Taxonomy" id="645133"/>
    <lineage>
        <taxon>Eukaryota</taxon>
        <taxon>Fungi</taxon>
        <taxon>Dikarya</taxon>
        <taxon>Ascomycota</taxon>
        <taxon>Pezizomycotina</taxon>
        <taxon>Sordariomycetes</taxon>
        <taxon>Hypocreomycetidae</taxon>
        <taxon>Glomerellales</taxon>
        <taxon>Glomerellaceae</taxon>
        <taxon>Colletotrichum</taxon>
        <taxon>Colletotrichum graminicola species complex</taxon>
    </lineage>
</organism>
<dbReference type="Proteomes" id="UP000008782">
    <property type="component" value="Unassembled WGS sequence"/>
</dbReference>
<keyword evidence="1" id="KW-1133">Transmembrane helix</keyword>
<feature type="transmembrane region" description="Helical" evidence="1">
    <location>
        <begin position="18"/>
        <end position="38"/>
    </location>
</feature>
<reference evidence="3" key="1">
    <citation type="journal article" date="2012" name="Nat. Genet.">
        <title>Lifestyle transitions in plant pathogenic Colletotrichum fungi deciphered by genome and transcriptome analyses.</title>
        <authorList>
            <person name="O'Connell R.J."/>
            <person name="Thon M.R."/>
            <person name="Hacquard S."/>
            <person name="Amyotte S.G."/>
            <person name="Kleemann J."/>
            <person name="Torres M.F."/>
            <person name="Damm U."/>
            <person name="Buiate E.A."/>
            <person name="Epstein L."/>
            <person name="Alkan N."/>
            <person name="Altmueller J."/>
            <person name="Alvarado-Balderrama L."/>
            <person name="Bauser C.A."/>
            <person name="Becker C."/>
            <person name="Birren B.W."/>
            <person name="Chen Z."/>
            <person name="Choi J."/>
            <person name="Crouch J.A."/>
            <person name="Duvick J.P."/>
            <person name="Farman M.A."/>
            <person name="Gan P."/>
            <person name="Heiman D."/>
            <person name="Henrissat B."/>
            <person name="Howard R.J."/>
            <person name="Kabbage M."/>
            <person name="Koch C."/>
            <person name="Kracher B."/>
            <person name="Kubo Y."/>
            <person name="Law A.D."/>
            <person name="Lebrun M.-H."/>
            <person name="Lee Y.-H."/>
            <person name="Miyara I."/>
            <person name="Moore N."/>
            <person name="Neumann U."/>
            <person name="Nordstroem K."/>
            <person name="Panaccione D.G."/>
            <person name="Panstruga R."/>
            <person name="Place M."/>
            <person name="Proctor R.H."/>
            <person name="Prusky D."/>
            <person name="Rech G."/>
            <person name="Reinhardt R."/>
            <person name="Rollins J.A."/>
            <person name="Rounsley S."/>
            <person name="Schardl C.L."/>
            <person name="Schwartz D.C."/>
            <person name="Shenoy N."/>
            <person name="Shirasu K."/>
            <person name="Sikhakolli U.R."/>
            <person name="Stueber K."/>
            <person name="Sukno S.A."/>
            <person name="Sweigard J.A."/>
            <person name="Takano Y."/>
            <person name="Takahara H."/>
            <person name="Trail F."/>
            <person name="van der Does H.C."/>
            <person name="Voll L.M."/>
            <person name="Will I."/>
            <person name="Young S."/>
            <person name="Zeng Q."/>
            <person name="Zhang J."/>
            <person name="Zhou S."/>
            <person name="Dickman M.B."/>
            <person name="Schulze-Lefert P."/>
            <person name="Ver Loren van Themaat E."/>
            <person name="Ma L.-J."/>
            <person name="Vaillancourt L.J."/>
        </authorList>
    </citation>
    <scope>NUCLEOTIDE SEQUENCE [LARGE SCALE GENOMIC DNA]</scope>
    <source>
        <strain evidence="3">M1.001 / M2 / FGSC 10212</strain>
    </source>
</reference>
<protein>
    <submittedName>
        <fullName evidence="2">Uncharacterized protein</fullName>
    </submittedName>
</protein>
<keyword evidence="1" id="KW-0812">Transmembrane</keyword>
<dbReference type="HOGENOM" id="CLU_1618883_0_0_1"/>
<keyword evidence="3" id="KW-1185">Reference proteome</keyword>
<dbReference type="AlphaFoldDB" id="E3QVS4"/>
<dbReference type="GeneID" id="24415471"/>
<name>E3QVS4_COLGM</name>
<keyword evidence="1" id="KW-0472">Membrane</keyword>
<evidence type="ECO:0000313" key="2">
    <source>
        <dbReference type="EMBL" id="EFQ34962.1"/>
    </source>
</evidence>
<dbReference type="eggNOG" id="ENOG502T4KQ">
    <property type="taxonomic scope" value="Eukaryota"/>
</dbReference>
<gene>
    <name evidence="2" type="ORF">GLRG_10106</name>
</gene>
<evidence type="ECO:0000256" key="1">
    <source>
        <dbReference type="SAM" id="Phobius"/>
    </source>
</evidence>
<sequence length="164" mass="17216">MGDQEAAPPSPVSRISDFAFDFGLSITAFVVAAGGLFLRHDYGHGLVGLGHIVAVDRQHHHLVVACTAVRALSITLRLMKLLLAIDMPPYFVTSALPPSIEVLTASIKTARAPIGALPPDVGRQCAGVCYIQDAEVLAAGASLHLTAKSPAKGVFLRVPDRNDG</sequence>
<dbReference type="VEuPathDB" id="FungiDB:GLRG_10106"/>
<proteinExistence type="predicted"/>